<name>A0A699IEU1_TANCI</name>
<accession>A0A699IEU1</accession>
<organism evidence="1">
    <name type="scientific">Tanacetum cinerariifolium</name>
    <name type="common">Dalmatian daisy</name>
    <name type="synonym">Chrysanthemum cinerariifolium</name>
    <dbReference type="NCBI Taxonomy" id="118510"/>
    <lineage>
        <taxon>Eukaryota</taxon>
        <taxon>Viridiplantae</taxon>
        <taxon>Streptophyta</taxon>
        <taxon>Embryophyta</taxon>
        <taxon>Tracheophyta</taxon>
        <taxon>Spermatophyta</taxon>
        <taxon>Magnoliopsida</taxon>
        <taxon>eudicotyledons</taxon>
        <taxon>Gunneridae</taxon>
        <taxon>Pentapetalae</taxon>
        <taxon>asterids</taxon>
        <taxon>campanulids</taxon>
        <taxon>Asterales</taxon>
        <taxon>Asteraceae</taxon>
        <taxon>Asteroideae</taxon>
        <taxon>Anthemideae</taxon>
        <taxon>Anthemidinae</taxon>
        <taxon>Tanacetum</taxon>
    </lineage>
</organism>
<gene>
    <name evidence="1" type="ORF">Tci_525360</name>
</gene>
<dbReference type="EMBL" id="BKCJ010290642">
    <property type="protein sequence ID" value="GEZ53387.1"/>
    <property type="molecule type" value="Genomic_DNA"/>
</dbReference>
<dbReference type="AlphaFoldDB" id="A0A699IEU1"/>
<sequence length="63" mass="7129">FRNASTTGRRVETALKRLMKKDNGIQALFVEDLKMSGFDKGLRHKGGWLLFDCVKTIDELADS</sequence>
<comment type="caution">
    <text evidence="1">The sequence shown here is derived from an EMBL/GenBank/DDBJ whole genome shotgun (WGS) entry which is preliminary data.</text>
</comment>
<proteinExistence type="predicted"/>
<protein>
    <submittedName>
        <fullName evidence="1">Uncharacterized protein</fullName>
    </submittedName>
</protein>
<reference evidence="1" key="1">
    <citation type="journal article" date="2019" name="Sci. Rep.">
        <title>Draft genome of Tanacetum cinerariifolium, the natural source of mosquito coil.</title>
        <authorList>
            <person name="Yamashiro T."/>
            <person name="Shiraishi A."/>
            <person name="Satake H."/>
            <person name="Nakayama K."/>
        </authorList>
    </citation>
    <scope>NUCLEOTIDE SEQUENCE</scope>
</reference>
<evidence type="ECO:0000313" key="1">
    <source>
        <dbReference type="EMBL" id="GEZ53387.1"/>
    </source>
</evidence>
<feature type="non-terminal residue" evidence="1">
    <location>
        <position position="1"/>
    </location>
</feature>